<evidence type="ECO:0000256" key="9">
    <source>
        <dbReference type="RuleBase" id="RU365093"/>
    </source>
</evidence>
<dbReference type="PANTHER" id="PTHR30386:SF17">
    <property type="entry name" value="ALKALINE PROTEASE SECRETION PROTEIN APRE"/>
    <property type="match status" value="1"/>
</dbReference>
<dbReference type="EMBL" id="JAPJZI010000001">
    <property type="protein sequence ID" value="MDA5398494.1"/>
    <property type="molecule type" value="Genomic_DNA"/>
</dbReference>
<proteinExistence type="inferred from homology"/>
<comment type="similarity">
    <text evidence="2 9">Belongs to the membrane fusion protein (MFP) (TC 8.A.1) family.</text>
</comment>
<comment type="subcellular location">
    <subcellularLocation>
        <location evidence="1 9">Cell inner membrane</location>
        <topology evidence="1 9">Single-pass membrane protein</topology>
    </subcellularLocation>
</comment>
<evidence type="ECO:0000256" key="7">
    <source>
        <dbReference type="ARBA" id="ARBA00022989"/>
    </source>
</evidence>
<organism evidence="13 14">
    <name type="scientific">Hoeflea prorocentri</name>
    <dbReference type="NCBI Taxonomy" id="1922333"/>
    <lineage>
        <taxon>Bacteria</taxon>
        <taxon>Pseudomonadati</taxon>
        <taxon>Pseudomonadota</taxon>
        <taxon>Alphaproteobacteria</taxon>
        <taxon>Hyphomicrobiales</taxon>
        <taxon>Rhizobiaceae</taxon>
        <taxon>Hoeflea</taxon>
    </lineage>
</organism>
<sequence>MTQLQQVADHIEWYSEVPRGIRKHTYYGLLLILAAFGGFGAWAFTAPLAAAVISQGSFVATGQNKIIQHLEGGVIQEILVTEGDMVEEGQPIVRLDDTSALADERQLFLRRARLEAINARLVSHFQGLTQVAFPDFLTRQADKAEIASMLESQKINFQASRGKLENDLKVYESNVASLEFRADGFELQRKSMERQLELLEGELVGKQALLEKGFIRKVEVNAIQRAIADAEGQIGRLDSQVSETLAQIAKLRRQMAQTQTNHQQAVVDELQSIEAELDTVREQFRNAENVLRRALIRAPVSGTVVKMNYHTSGGVIESGKSIAEILPSNVPLIIEAHVSRTDIDSVRVGQPAVVRLSALNQRITPVLNGRVHYVSADSLPDKSQPAMQREVYVARVTLDAREMQRARGFSPTPGMPVEVMIQTKERTFFDYLSQPVIDSMARAFREQ</sequence>
<keyword evidence="14" id="KW-1185">Reference proteome</keyword>
<dbReference type="PANTHER" id="PTHR30386">
    <property type="entry name" value="MEMBRANE FUSION SUBUNIT OF EMRAB-TOLC MULTIDRUG EFFLUX PUMP"/>
    <property type="match status" value="1"/>
</dbReference>
<keyword evidence="3 9" id="KW-0813">Transport</keyword>
<evidence type="ECO:0000256" key="5">
    <source>
        <dbReference type="ARBA" id="ARBA00022519"/>
    </source>
</evidence>
<evidence type="ECO:0000256" key="6">
    <source>
        <dbReference type="ARBA" id="ARBA00022692"/>
    </source>
</evidence>
<dbReference type="Gene3D" id="1.10.287.1490">
    <property type="match status" value="1"/>
</dbReference>
<keyword evidence="6 9" id="KW-0812">Transmembrane</keyword>
<dbReference type="GO" id="GO:0015031">
    <property type="term" value="P:protein transport"/>
    <property type="evidence" value="ECO:0007669"/>
    <property type="project" value="InterPro"/>
</dbReference>
<dbReference type="AlphaFoldDB" id="A0A9X3UHE0"/>
<protein>
    <recommendedName>
        <fullName evidence="9">Membrane fusion protein (MFP) family protein</fullName>
    </recommendedName>
</protein>
<evidence type="ECO:0000259" key="11">
    <source>
        <dbReference type="Pfam" id="PF25994"/>
    </source>
</evidence>
<feature type="coiled-coil region" evidence="10">
    <location>
        <begin position="161"/>
        <end position="297"/>
    </location>
</feature>
<dbReference type="NCBIfam" id="TIGR01843">
    <property type="entry name" value="type_I_hlyD"/>
    <property type="match status" value="1"/>
</dbReference>
<keyword evidence="5 9" id="KW-0997">Cell inner membrane</keyword>
<keyword evidence="7 9" id="KW-1133">Transmembrane helix</keyword>
<dbReference type="GO" id="GO:0005886">
    <property type="term" value="C:plasma membrane"/>
    <property type="evidence" value="ECO:0007669"/>
    <property type="project" value="UniProtKB-SubCell"/>
</dbReference>
<name>A0A9X3UHE0_9HYPH</name>
<evidence type="ECO:0000259" key="12">
    <source>
        <dbReference type="Pfam" id="PF26002"/>
    </source>
</evidence>
<reference evidence="13" key="1">
    <citation type="submission" date="2022-11" db="EMBL/GenBank/DDBJ databases">
        <title>Draft genome sequence of Hoeflea poritis E7-10 and Hoeflea prorocentri PM5-8, separated from scleractinian coral Porites lutea and marine dinoflagellate.</title>
        <authorList>
            <person name="Zhang G."/>
            <person name="Wei Q."/>
            <person name="Cai L."/>
        </authorList>
    </citation>
    <scope>NUCLEOTIDE SEQUENCE</scope>
    <source>
        <strain evidence="13">PM5-8</strain>
    </source>
</reference>
<gene>
    <name evidence="13" type="ORF">OQ273_07925</name>
</gene>
<dbReference type="InterPro" id="IPR058781">
    <property type="entry name" value="HH_AprE-like"/>
</dbReference>
<keyword evidence="4 9" id="KW-1003">Cell membrane</keyword>
<dbReference type="RefSeq" id="WP_267989910.1">
    <property type="nucleotide sequence ID" value="NZ_JAPJZI010000001.1"/>
</dbReference>
<evidence type="ECO:0000256" key="8">
    <source>
        <dbReference type="ARBA" id="ARBA00023136"/>
    </source>
</evidence>
<dbReference type="InterPro" id="IPR050739">
    <property type="entry name" value="MFP"/>
</dbReference>
<feature type="transmembrane region" description="Helical" evidence="9">
    <location>
        <begin position="26"/>
        <end position="44"/>
    </location>
</feature>
<keyword evidence="8 9" id="KW-0472">Membrane</keyword>
<feature type="domain" description="AprE-like long alpha-helical hairpin" evidence="11">
    <location>
        <begin position="101"/>
        <end position="289"/>
    </location>
</feature>
<dbReference type="Pfam" id="PF26002">
    <property type="entry name" value="Beta-barrel_AprE"/>
    <property type="match status" value="1"/>
</dbReference>
<evidence type="ECO:0000256" key="10">
    <source>
        <dbReference type="SAM" id="Coils"/>
    </source>
</evidence>
<dbReference type="InterPro" id="IPR058982">
    <property type="entry name" value="Beta-barrel_AprE"/>
</dbReference>
<dbReference type="InterPro" id="IPR010129">
    <property type="entry name" value="T1SS_HlyD"/>
</dbReference>
<dbReference type="Pfam" id="PF25994">
    <property type="entry name" value="HH_AprE"/>
    <property type="match status" value="1"/>
</dbReference>
<evidence type="ECO:0000256" key="1">
    <source>
        <dbReference type="ARBA" id="ARBA00004377"/>
    </source>
</evidence>
<keyword evidence="10" id="KW-0175">Coiled coil</keyword>
<evidence type="ECO:0000313" key="14">
    <source>
        <dbReference type="Proteomes" id="UP001151234"/>
    </source>
</evidence>
<comment type="caution">
    <text evidence="13">The sequence shown here is derived from an EMBL/GenBank/DDBJ whole genome shotgun (WGS) entry which is preliminary data.</text>
</comment>
<evidence type="ECO:0000256" key="2">
    <source>
        <dbReference type="ARBA" id="ARBA00009477"/>
    </source>
</evidence>
<dbReference type="Proteomes" id="UP001151234">
    <property type="component" value="Unassembled WGS sequence"/>
</dbReference>
<dbReference type="PRINTS" id="PR01490">
    <property type="entry name" value="RTXTOXIND"/>
</dbReference>
<evidence type="ECO:0000256" key="3">
    <source>
        <dbReference type="ARBA" id="ARBA00022448"/>
    </source>
</evidence>
<feature type="domain" description="AprE-like beta-barrel" evidence="12">
    <location>
        <begin position="332"/>
        <end position="424"/>
    </location>
</feature>
<evidence type="ECO:0000313" key="13">
    <source>
        <dbReference type="EMBL" id="MDA5398494.1"/>
    </source>
</evidence>
<accession>A0A9X3UHE0</accession>
<dbReference type="Gene3D" id="2.40.30.170">
    <property type="match status" value="1"/>
</dbReference>
<dbReference type="Gene3D" id="2.40.50.100">
    <property type="match status" value="1"/>
</dbReference>
<evidence type="ECO:0000256" key="4">
    <source>
        <dbReference type="ARBA" id="ARBA00022475"/>
    </source>
</evidence>